<dbReference type="AlphaFoldDB" id="A0A2U1M978"/>
<dbReference type="EMBL" id="PKPP01006055">
    <property type="protein sequence ID" value="PWA57823.1"/>
    <property type="molecule type" value="Genomic_DNA"/>
</dbReference>
<evidence type="ECO:0000313" key="2">
    <source>
        <dbReference type="EMBL" id="PWA57823.1"/>
    </source>
</evidence>
<feature type="transmembrane region" description="Helical" evidence="1">
    <location>
        <begin position="28"/>
        <end position="48"/>
    </location>
</feature>
<dbReference type="PANTHER" id="PTHR33116">
    <property type="entry name" value="REVERSE TRANSCRIPTASE ZINC-BINDING DOMAIN-CONTAINING PROTEIN-RELATED-RELATED"/>
    <property type="match status" value="1"/>
</dbReference>
<keyword evidence="1" id="KW-0472">Membrane</keyword>
<sequence>MSRVAAWNPIIDKFKQRLSKWKSSMLSIGGRSTLITSVLGSLGTYYLSMFPMPNQIDKQLESLRSNFFWESQDNTAKHK</sequence>
<organism evidence="2 3">
    <name type="scientific">Artemisia annua</name>
    <name type="common">Sweet wormwood</name>
    <dbReference type="NCBI Taxonomy" id="35608"/>
    <lineage>
        <taxon>Eukaryota</taxon>
        <taxon>Viridiplantae</taxon>
        <taxon>Streptophyta</taxon>
        <taxon>Embryophyta</taxon>
        <taxon>Tracheophyta</taxon>
        <taxon>Spermatophyta</taxon>
        <taxon>Magnoliopsida</taxon>
        <taxon>eudicotyledons</taxon>
        <taxon>Gunneridae</taxon>
        <taxon>Pentapetalae</taxon>
        <taxon>asterids</taxon>
        <taxon>campanulids</taxon>
        <taxon>Asterales</taxon>
        <taxon>Asteraceae</taxon>
        <taxon>Asteroideae</taxon>
        <taxon>Anthemideae</taxon>
        <taxon>Artemisiinae</taxon>
        <taxon>Artemisia</taxon>
    </lineage>
</organism>
<comment type="caution">
    <text evidence="2">The sequence shown here is derived from an EMBL/GenBank/DDBJ whole genome shotgun (WGS) entry which is preliminary data.</text>
</comment>
<reference evidence="2 3" key="1">
    <citation type="journal article" date="2018" name="Mol. Plant">
        <title>The genome of Artemisia annua provides insight into the evolution of Asteraceae family and artemisinin biosynthesis.</title>
        <authorList>
            <person name="Shen Q."/>
            <person name="Zhang L."/>
            <person name="Liao Z."/>
            <person name="Wang S."/>
            <person name="Yan T."/>
            <person name="Shi P."/>
            <person name="Liu M."/>
            <person name="Fu X."/>
            <person name="Pan Q."/>
            <person name="Wang Y."/>
            <person name="Lv Z."/>
            <person name="Lu X."/>
            <person name="Zhang F."/>
            <person name="Jiang W."/>
            <person name="Ma Y."/>
            <person name="Chen M."/>
            <person name="Hao X."/>
            <person name="Li L."/>
            <person name="Tang Y."/>
            <person name="Lv G."/>
            <person name="Zhou Y."/>
            <person name="Sun X."/>
            <person name="Brodelius P.E."/>
            <person name="Rose J.K.C."/>
            <person name="Tang K."/>
        </authorList>
    </citation>
    <scope>NUCLEOTIDE SEQUENCE [LARGE SCALE GENOMIC DNA]</scope>
    <source>
        <strain evidence="3">cv. Huhao1</strain>
        <tissue evidence="2">Leaf</tissue>
    </source>
</reference>
<keyword evidence="3" id="KW-1185">Reference proteome</keyword>
<dbReference type="PANTHER" id="PTHR33116:SF79">
    <property type="entry name" value="REVERSE TRANSCRIPTASE DOMAIN, ZINC FINGER, CCHC-TYPE-RELATED"/>
    <property type="match status" value="1"/>
</dbReference>
<dbReference type="STRING" id="35608.A0A2U1M978"/>
<dbReference type="Proteomes" id="UP000245207">
    <property type="component" value="Unassembled WGS sequence"/>
</dbReference>
<evidence type="ECO:0000313" key="3">
    <source>
        <dbReference type="Proteomes" id="UP000245207"/>
    </source>
</evidence>
<keyword evidence="1" id="KW-1133">Transmembrane helix</keyword>
<protein>
    <submittedName>
        <fullName evidence="2">Uncharacterized protein</fullName>
    </submittedName>
</protein>
<proteinExistence type="predicted"/>
<gene>
    <name evidence="2" type="ORF">CTI12_AA405230</name>
</gene>
<accession>A0A2U1M978</accession>
<dbReference type="OrthoDB" id="1732437at2759"/>
<evidence type="ECO:0000256" key="1">
    <source>
        <dbReference type="SAM" id="Phobius"/>
    </source>
</evidence>
<keyword evidence="1" id="KW-0812">Transmembrane</keyword>
<name>A0A2U1M978_ARTAN</name>